<dbReference type="GO" id="GO:0005912">
    <property type="term" value="C:adherens junction"/>
    <property type="evidence" value="ECO:0007669"/>
    <property type="project" value="TreeGrafter"/>
</dbReference>
<dbReference type="InterPro" id="IPR001452">
    <property type="entry name" value="SH3_domain"/>
</dbReference>
<dbReference type="SUPFAM" id="SSF50044">
    <property type="entry name" value="SH3-domain"/>
    <property type="match status" value="3"/>
</dbReference>
<dbReference type="Gene3D" id="2.10.110.10">
    <property type="entry name" value="Cysteine Rich Protein"/>
    <property type="match status" value="1"/>
</dbReference>
<dbReference type="GO" id="GO:0003779">
    <property type="term" value="F:actin binding"/>
    <property type="evidence" value="ECO:0007669"/>
    <property type="project" value="TreeGrafter"/>
</dbReference>
<dbReference type="GO" id="GO:0030036">
    <property type="term" value="P:actin cytoskeleton organization"/>
    <property type="evidence" value="ECO:0007669"/>
    <property type="project" value="TreeGrafter"/>
</dbReference>
<dbReference type="InterPro" id="IPR006643">
    <property type="entry name" value="Zasp-like_motif"/>
</dbReference>
<evidence type="ECO:0000256" key="6">
    <source>
        <dbReference type="ARBA" id="ARBA00022833"/>
    </source>
</evidence>
<dbReference type="Gene3D" id="2.30.42.10">
    <property type="match status" value="1"/>
</dbReference>
<feature type="region of interest" description="Disordered" evidence="13">
    <location>
        <begin position="139"/>
        <end position="167"/>
    </location>
</feature>
<dbReference type="EMBL" id="RJVU01075617">
    <property type="protein sequence ID" value="ROI16013.1"/>
    <property type="molecule type" value="Genomic_DNA"/>
</dbReference>
<dbReference type="Pfam" id="PF00595">
    <property type="entry name" value="PDZ"/>
    <property type="match status" value="1"/>
</dbReference>
<evidence type="ECO:0000259" key="16">
    <source>
        <dbReference type="PROSITE" id="PS50106"/>
    </source>
</evidence>
<dbReference type="CDD" id="cd06753">
    <property type="entry name" value="PDZ_PDLIM-like"/>
    <property type="match status" value="1"/>
</dbReference>
<dbReference type="SMART" id="SM00132">
    <property type="entry name" value="LIM"/>
    <property type="match status" value="1"/>
</dbReference>
<dbReference type="CDD" id="cd09360">
    <property type="entry name" value="LIM_ALP_like"/>
    <property type="match status" value="1"/>
</dbReference>
<feature type="region of interest" description="Disordered" evidence="13">
    <location>
        <begin position="1853"/>
        <end position="2068"/>
    </location>
</feature>
<evidence type="ECO:0000259" key="14">
    <source>
        <dbReference type="PROSITE" id="PS50002"/>
    </source>
</evidence>
<comment type="subcellular location">
    <subcellularLocation>
        <location evidence="2">Cell junction</location>
    </subcellularLocation>
    <subcellularLocation>
        <location evidence="1">Cytoplasm</location>
        <location evidence="1">Myofibril</location>
        <location evidence="1">Sarcomere</location>
        <location evidence="1">Z line</location>
    </subcellularLocation>
</comment>
<feature type="compositionally biased region" description="Low complexity" evidence="13">
    <location>
        <begin position="1309"/>
        <end position="1320"/>
    </location>
</feature>
<feature type="compositionally biased region" description="Polar residues" evidence="13">
    <location>
        <begin position="1895"/>
        <end position="1910"/>
    </location>
</feature>
<feature type="region of interest" description="Disordered" evidence="13">
    <location>
        <begin position="191"/>
        <end position="326"/>
    </location>
</feature>
<dbReference type="GO" id="GO:0061061">
    <property type="term" value="P:muscle structure development"/>
    <property type="evidence" value="ECO:0007669"/>
    <property type="project" value="TreeGrafter"/>
</dbReference>
<dbReference type="InterPro" id="IPR001478">
    <property type="entry name" value="PDZ"/>
</dbReference>
<proteinExistence type="predicted"/>
<feature type="domain" description="SoHo" evidence="17">
    <location>
        <begin position="472"/>
        <end position="534"/>
    </location>
</feature>
<dbReference type="PRINTS" id="PR00452">
    <property type="entry name" value="SH3DOMAIN"/>
</dbReference>
<evidence type="ECO:0000313" key="18">
    <source>
        <dbReference type="EMBL" id="ROI16013.1"/>
    </source>
</evidence>
<comment type="function">
    <text evidence="9">May play a role in the organization of actin filament arrays within muscle cells.</text>
</comment>
<feature type="compositionally biased region" description="Polar residues" evidence="13">
    <location>
        <begin position="992"/>
        <end position="1004"/>
    </location>
</feature>
<feature type="compositionally biased region" description="Pro residues" evidence="13">
    <location>
        <begin position="1865"/>
        <end position="1893"/>
    </location>
</feature>
<dbReference type="Pfam" id="PF15936">
    <property type="entry name" value="DUF4749"/>
    <property type="match status" value="1"/>
</dbReference>
<evidence type="ECO:0000256" key="8">
    <source>
        <dbReference type="ARBA" id="ARBA00023038"/>
    </source>
</evidence>
<dbReference type="GO" id="GO:0001725">
    <property type="term" value="C:stress fiber"/>
    <property type="evidence" value="ECO:0007669"/>
    <property type="project" value="TreeGrafter"/>
</dbReference>
<dbReference type="GO" id="GO:0030018">
    <property type="term" value="C:Z disc"/>
    <property type="evidence" value="ECO:0007669"/>
    <property type="project" value="UniProtKB-SubCell"/>
</dbReference>
<feature type="region of interest" description="Disordered" evidence="13">
    <location>
        <begin position="1197"/>
        <end position="1219"/>
    </location>
</feature>
<keyword evidence="19" id="KW-1185">Reference proteome</keyword>
<dbReference type="PROSITE" id="PS50023">
    <property type="entry name" value="LIM_DOMAIN_2"/>
    <property type="match status" value="1"/>
</dbReference>
<reference evidence="18 19" key="1">
    <citation type="submission" date="2018-10" db="EMBL/GenBank/DDBJ databases">
        <title>Genome assembly for a Yunnan-Guizhou Plateau 3E fish, Anabarilius grahami (Regan), and its evolutionary and genetic applications.</title>
        <authorList>
            <person name="Jiang W."/>
        </authorList>
    </citation>
    <scope>NUCLEOTIDE SEQUENCE [LARGE SCALE GENOMIC DNA]</scope>
    <source>
        <strain evidence="18">AG-KIZ</strain>
        <tissue evidence="18">Muscle</tissue>
    </source>
</reference>
<feature type="compositionally biased region" description="Polar residues" evidence="13">
    <location>
        <begin position="406"/>
        <end position="422"/>
    </location>
</feature>
<feature type="compositionally biased region" description="Polar residues" evidence="13">
    <location>
        <begin position="1268"/>
        <end position="1285"/>
    </location>
</feature>
<feature type="region of interest" description="Disordered" evidence="13">
    <location>
        <begin position="1782"/>
        <end position="1828"/>
    </location>
</feature>
<keyword evidence="7" id="KW-0965">Cell junction</keyword>
<feature type="region of interest" description="Disordered" evidence="13">
    <location>
        <begin position="1265"/>
        <end position="1347"/>
    </location>
</feature>
<feature type="region of interest" description="Disordered" evidence="13">
    <location>
        <begin position="1489"/>
        <end position="1509"/>
    </location>
</feature>
<name>A0A3N0XF96_ANAGA</name>
<feature type="domain" description="LIM zinc-binding" evidence="15">
    <location>
        <begin position="2412"/>
        <end position="2471"/>
    </location>
</feature>
<dbReference type="Pfam" id="PF14604">
    <property type="entry name" value="SH3_9"/>
    <property type="match status" value="1"/>
</dbReference>
<feature type="compositionally biased region" description="Pro residues" evidence="13">
    <location>
        <begin position="1991"/>
        <end position="2003"/>
    </location>
</feature>
<dbReference type="PROSITE" id="PS50002">
    <property type="entry name" value="SH3"/>
    <property type="match status" value="2"/>
</dbReference>
<evidence type="ECO:0000256" key="10">
    <source>
        <dbReference type="ARBA" id="ARBA00039371"/>
    </source>
</evidence>
<sequence>MYASACACANKHTPDSGGRAHKRASLSLTLWPVKRVQSSPNLYAAADACRSRSVSEGLRNGDASSSSLTAKGFRSVRPNLQDKKSPTPVPLPPPRRESYHMTPNPPSYSSLAILSDTFLSPPQNDDAISTGSYTIQSSATSSYSYSKTTRTSMSTSEAPLEEPPLSQQANANSFITRVLGSKLSSSKFTTDHLNATPNKMNMIKTDPKSKTKLKGMSAPPPQDPTATSETHVASLSIQLAPRSPEPQAVTQSWLETESRTNALDPADPTRAPVVPPRPAGNLVREFSPVRGGTGTLSSGPSSPDPSARRSPYSRASQDSPDFLSGLLPKVLSPTPYAPLEHSGLITASPAESPVTVSALSHYSSSTAGLEELQICGMDSSATATPTPSPTLSHTSNAPDELPTAPSAATGTNGQMAVNGSSQSQRPFSPPVYPPPPPTLSPGLVKIQQGRSSVVSSSVPIARFSEEEKKVSVIKAPHYEGIGPVDESGIPIAIRTTVDRPKDWYKTMFKQIHMVHKADDDYADTYNATYTVINNDNYPPVHAHPPPRTHTYRPLSRNTSDSPDGAAHRELSQSPVPPPPPPMPSLLQLRSRDMDREKEFSHDPNEWGPPDRKVDTRKYRAEPRSIFEYEPGKSSILEQERPTFDLNPDDIDLENEPWFKFFSELEFGRPPPKKRLDYNPDYSTHAVAQSSLYLSPSERPDGPSSSASDYRKRRKSEPSVTQANTEIDQNASQVSSRPLDSQKAQTLKKPTIRSSPSSPSRAKAGDASESLSSCMSSPGMEHPSSHLSSDSLTISTPTWRGSKRSICFKNGWQTGRHETTETWSSVDDESALTPSSPRLKSRSCDDLLSDGHAASNDGRASTSVTTTRSESAGSLLDEDAPQKPQVKSLTSSPRGRRHHRRKMAHDAPGFLQLYKKMHHIDREQLLPSEVIRSVRARILELERLQQQQRHNLHGWAPFGHEVPQHMVPNRISEYEQLIQKSKSMPDLGDENAPSGTTTPGSSRASSCPKRRFSVESLLEEEDPPERARSPPEGQPRPGPDSNSLVPIHAKNQRQHQDYSDSEQDACASEMSDIHIEGSSLCSESDLDHCSLTSSESFYGSGQHHHHGHHHHGHHHHRHHHLHQSVGQSQGYQHRHLISSCKGRCPASYTRFTTMLKHERQQERARQESHPAVTSSLAQQSPSESGLSKLAFLVSPVPFRRKRGSPPTQRRHCRSGRPKSKTAIYEALDAALQDIYDHIRAEKGQGPARMPDDSILRRLLEELLPDVPKRSSSLRAQRGSGSPSSPHVHQPYHGAHQCASYQQQHHADASNNNQHNVNANVHCYSDQGSDTGRLTPQSRRPTPEREVSSKQMTYLILSSLLHQKQSARAIYDFKAQSAKELSFKKGDPVNIIRQIDSNWYEGEHRGRIGIFPISYVEKVASPERRQPVRPPPPAQVREMGEAIARYNFSADTNGERVILLRKVDQNWYEGKIPGSNKQGIFPVSYVDVIKGSPSKSPSHQEDTHTYRAQKHDSDSHFQWLDSATRTHLQTVTSEWLSLTLGASTTYPSFCGSPVPPTPPPLPRNLHYIGIQSPAPLVQRVTPPQNLSSPFFSHGSITSESSNVSHELPYRDKLTEKDLKESLPMKWITDQNQQLLRMKQKENDGKKLLVDMYVKEQCLKQNYNPSRIISEPDPYGELMSMFLKKQLQNELECRLASRSKNIAIQDVLPDRSLSISSSHKSENKLDKHHDIYEKKAEELLSVIFNEKTELYSPVSAIKWEELPELYIKEEDDEVINRSALEAVSRKEADSSSINPSLPFSSSLTPNSSLTLSSTSFSPPHTESSASAVHCSPPSFSKPSPCSLASPLPLVPYSSSIPQTSVVSSPSDSPLPPFSLSTPSPPLSPPNSPIPLPPPPSSTFNISPSSASSLTSNYQFISSPSPPPSFPQPLLSSVVPQLSSPTSTPVFSNIPSSHSPSPPSSPHISPIPPSPPSSPIPSFHPPLYSSCQPLLPTIPASPPSSPSPPPSSSDRIPSSEIPPSSPRSPTLLSSPSPSSVPAVSTQPSPSIPPSSTSISPLSPRSQPRSPKIKTVYRQEVVVEGKPPRSPISTRRRCLSPCLSPSKARRKMMQDSQHAGGDPFQAVYNYVPRNEDELELKEGDVVDVIEKCDDGWFVGFRAEHTIRLETHTHTPAVDMAFTVVLDGPAPWGFRLIGGRDFSQPLTVAKISPGSKASRVNLSPGDIILAIDGVSALNMMHSDAQNLIKDATYQLTLTVERPETKLWSPNITEDNITNPFKMNLEAERQEYRPIGTGHNRRASPFVAAANIDETRQVVSPTYNSPIGLYSSGNIQDALQGQLKGLIHNKPERKLSNIEDSDVYRMLQRNQDEDEPHEPRQSGSFRALQSFINSEGTRPLVTRKVRAPTTKPSAPAGNLHKLPMCDKCGNGIVGTVVKVQDKFRHPDCFVCTECEENLKQKGYYFIDDELYCETHAHARAKPPESPDL</sequence>
<feature type="region of interest" description="Disordered" evidence="13">
    <location>
        <begin position="53"/>
        <end position="106"/>
    </location>
</feature>
<dbReference type="OrthoDB" id="73680at2759"/>
<evidence type="ECO:0000256" key="13">
    <source>
        <dbReference type="SAM" id="MobiDB-lite"/>
    </source>
</evidence>
<feature type="compositionally biased region" description="Polar residues" evidence="13">
    <location>
        <begin position="857"/>
        <end position="871"/>
    </location>
</feature>
<feature type="compositionally biased region" description="Polar residues" evidence="13">
    <location>
        <begin position="1324"/>
        <end position="1338"/>
    </location>
</feature>
<dbReference type="PROSITE" id="PS50106">
    <property type="entry name" value="PDZ"/>
    <property type="match status" value="1"/>
</dbReference>
<feature type="region of interest" description="Disordered" evidence="13">
    <location>
        <begin position="816"/>
        <end position="901"/>
    </location>
</feature>
<feature type="region of interest" description="Disordered" evidence="13">
    <location>
        <begin position="1156"/>
        <end position="1183"/>
    </location>
</feature>
<feature type="compositionally biased region" description="Basic and acidic residues" evidence="13">
    <location>
        <begin position="1496"/>
        <end position="1509"/>
    </location>
</feature>
<dbReference type="InterPro" id="IPR036034">
    <property type="entry name" value="PDZ_sf"/>
</dbReference>
<feature type="compositionally biased region" description="Basic and acidic residues" evidence="13">
    <location>
        <begin position="1156"/>
        <end position="1167"/>
    </location>
</feature>
<feature type="compositionally biased region" description="Polar residues" evidence="13">
    <location>
        <begin position="717"/>
        <end position="744"/>
    </location>
</feature>
<feature type="compositionally biased region" description="Low complexity" evidence="13">
    <location>
        <begin position="1787"/>
        <end position="1816"/>
    </location>
</feature>
<dbReference type="PROSITE" id="PS50831">
    <property type="entry name" value="SOHO"/>
    <property type="match status" value="1"/>
</dbReference>
<feature type="region of interest" description="Disordered" evidence="13">
    <location>
        <begin position="1097"/>
        <end position="1133"/>
    </location>
</feature>
<dbReference type="PANTHER" id="PTHR24214:SF7">
    <property type="entry name" value="PDZ AND LIM DOMAIN PROTEIN 3"/>
    <property type="match status" value="1"/>
</dbReference>
<feature type="region of interest" description="Disordered" evidence="13">
    <location>
        <begin position="1"/>
        <end position="21"/>
    </location>
</feature>
<dbReference type="GO" id="GO:0046872">
    <property type="term" value="F:metal ion binding"/>
    <property type="evidence" value="ECO:0007669"/>
    <property type="project" value="UniProtKB-KW"/>
</dbReference>
<dbReference type="Gene3D" id="2.30.30.40">
    <property type="entry name" value="SH3 Domains"/>
    <property type="match status" value="3"/>
</dbReference>
<feature type="compositionally biased region" description="Low complexity" evidence="13">
    <location>
        <begin position="1853"/>
        <end position="1864"/>
    </location>
</feature>
<dbReference type="Pfam" id="PF00018">
    <property type="entry name" value="SH3_1"/>
    <property type="match status" value="1"/>
</dbReference>
<organism evidence="18 19">
    <name type="scientific">Anabarilius grahami</name>
    <name type="common">Kanglang fish</name>
    <name type="synonym">Barilius grahami</name>
    <dbReference type="NCBI Taxonomy" id="495550"/>
    <lineage>
        <taxon>Eukaryota</taxon>
        <taxon>Metazoa</taxon>
        <taxon>Chordata</taxon>
        <taxon>Craniata</taxon>
        <taxon>Vertebrata</taxon>
        <taxon>Euteleostomi</taxon>
        <taxon>Actinopterygii</taxon>
        <taxon>Neopterygii</taxon>
        <taxon>Teleostei</taxon>
        <taxon>Ostariophysi</taxon>
        <taxon>Cypriniformes</taxon>
        <taxon>Xenocyprididae</taxon>
        <taxon>Xenocypridinae</taxon>
        <taxon>Xenocypridinae incertae sedis</taxon>
        <taxon>Anabarilius</taxon>
    </lineage>
</organism>
<dbReference type="SMART" id="SM00735">
    <property type="entry name" value="ZM"/>
    <property type="match status" value="1"/>
</dbReference>
<dbReference type="PROSITE" id="PS00478">
    <property type="entry name" value="LIM_DOMAIN_1"/>
    <property type="match status" value="1"/>
</dbReference>
<feature type="compositionally biased region" description="Basic residues" evidence="13">
    <location>
        <begin position="1197"/>
        <end position="1218"/>
    </location>
</feature>
<evidence type="ECO:0000256" key="2">
    <source>
        <dbReference type="ARBA" id="ARBA00004282"/>
    </source>
</evidence>
<keyword evidence="6 11" id="KW-0862">Zinc</keyword>
<dbReference type="SUPFAM" id="SSF50156">
    <property type="entry name" value="PDZ domain-like"/>
    <property type="match status" value="1"/>
</dbReference>
<dbReference type="SMART" id="SM00228">
    <property type="entry name" value="PDZ"/>
    <property type="match status" value="1"/>
</dbReference>
<feature type="region of interest" description="Disordered" evidence="13">
    <location>
        <begin position="686"/>
        <end position="799"/>
    </location>
</feature>
<dbReference type="PANTHER" id="PTHR24214">
    <property type="entry name" value="PDZ AND LIM DOMAIN PROTEIN ZASP"/>
    <property type="match status" value="1"/>
</dbReference>
<feature type="region of interest" description="Disordered" evidence="13">
    <location>
        <begin position="983"/>
        <end position="1044"/>
    </location>
</feature>
<feature type="compositionally biased region" description="Pro residues" evidence="13">
    <location>
        <begin position="1952"/>
        <end position="1976"/>
    </location>
</feature>
<evidence type="ECO:0000256" key="11">
    <source>
        <dbReference type="PROSITE-ProRule" id="PRU00125"/>
    </source>
</evidence>
<keyword evidence="8 11" id="KW-0440">LIM domain</keyword>
<feature type="compositionally biased region" description="Pro residues" evidence="13">
    <location>
        <begin position="574"/>
        <end position="583"/>
    </location>
</feature>
<gene>
    <name evidence="18" type="ORF">DPX16_14225</name>
</gene>
<feature type="compositionally biased region" description="Low complexity" evidence="13">
    <location>
        <begin position="2004"/>
        <end position="2061"/>
    </location>
</feature>
<dbReference type="InterPro" id="IPR003127">
    <property type="entry name" value="SoHo_dom"/>
</dbReference>
<evidence type="ECO:0000256" key="12">
    <source>
        <dbReference type="PROSITE-ProRule" id="PRU00192"/>
    </source>
</evidence>
<evidence type="ECO:0000256" key="9">
    <source>
        <dbReference type="ARBA" id="ARBA00037484"/>
    </source>
</evidence>
<feature type="region of interest" description="Disordered" evidence="13">
    <location>
        <begin position="535"/>
        <end position="648"/>
    </location>
</feature>
<keyword evidence="3 12" id="KW-0728">SH3 domain</keyword>
<feature type="compositionally biased region" description="Polar residues" evidence="13">
    <location>
        <begin position="1170"/>
        <end position="1183"/>
    </location>
</feature>
<evidence type="ECO:0000256" key="1">
    <source>
        <dbReference type="ARBA" id="ARBA00004216"/>
    </source>
</evidence>
<feature type="compositionally biased region" description="Basic and acidic residues" evidence="13">
    <location>
        <begin position="589"/>
        <end position="630"/>
    </location>
</feature>
<keyword evidence="4" id="KW-0963">Cytoplasm</keyword>
<dbReference type="InterPro" id="IPR050604">
    <property type="entry name" value="PDZ-LIM_domain"/>
</dbReference>
<dbReference type="SMART" id="SM00326">
    <property type="entry name" value="SH3"/>
    <property type="match status" value="3"/>
</dbReference>
<feature type="compositionally biased region" description="Pro residues" evidence="13">
    <location>
        <begin position="427"/>
        <end position="439"/>
    </location>
</feature>
<feature type="compositionally biased region" description="Low complexity" evidence="13">
    <location>
        <begin position="379"/>
        <end position="395"/>
    </location>
</feature>
<dbReference type="SUPFAM" id="SSF57716">
    <property type="entry name" value="Glucocorticoid receptor-like (DNA-binding domain)"/>
    <property type="match status" value="2"/>
</dbReference>
<feature type="compositionally biased region" description="Low complexity" evidence="13">
    <location>
        <begin position="139"/>
        <end position="156"/>
    </location>
</feature>
<evidence type="ECO:0000256" key="5">
    <source>
        <dbReference type="ARBA" id="ARBA00022723"/>
    </source>
</evidence>
<evidence type="ECO:0000259" key="17">
    <source>
        <dbReference type="PROSITE" id="PS50831"/>
    </source>
</evidence>
<evidence type="ECO:0000256" key="3">
    <source>
        <dbReference type="ARBA" id="ARBA00022443"/>
    </source>
</evidence>
<feature type="domain" description="SH3" evidence="14">
    <location>
        <begin position="1360"/>
        <end position="1419"/>
    </location>
</feature>
<feature type="domain" description="PDZ" evidence="16">
    <location>
        <begin position="2169"/>
        <end position="2253"/>
    </location>
</feature>
<dbReference type="InterPro" id="IPR001781">
    <property type="entry name" value="Znf_LIM"/>
</dbReference>
<feature type="compositionally biased region" description="Low complexity" evidence="13">
    <location>
        <begin position="1924"/>
        <end position="1951"/>
    </location>
</feature>
<dbReference type="GO" id="GO:0051371">
    <property type="term" value="F:muscle alpha-actinin binding"/>
    <property type="evidence" value="ECO:0007669"/>
    <property type="project" value="TreeGrafter"/>
</dbReference>
<feature type="compositionally biased region" description="Low complexity" evidence="13">
    <location>
        <begin position="295"/>
        <end position="316"/>
    </location>
</feature>
<comment type="caution">
    <text evidence="18">The sequence shown here is derived from an EMBL/GenBank/DDBJ whole genome shotgun (WGS) entry which is preliminary data.</text>
</comment>
<feature type="compositionally biased region" description="Polar residues" evidence="13">
    <location>
        <begin position="224"/>
        <end position="237"/>
    </location>
</feature>
<dbReference type="SMART" id="SM00459">
    <property type="entry name" value="Sorb"/>
    <property type="match status" value="1"/>
</dbReference>
<dbReference type="Pfam" id="PF02208">
    <property type="entry name" value="Sorb"/>
    <property type="match status" value="1"/>
</dbReference>
<evidence type="ECO:0000259" key="15">
    <source>
        <dbReference type="PROSITE" id="PS50023"/>
    </source>
</evidence>
<feature type="domain" description="SH3" evidence="14">
    <location>
        <begin position="2110"/>
        <end position="2178"/>
    </location>
</feature>
<dbReference type="FunFam" id="2.30.42.10:FF:000055">
    <property type="entry name" value="PDZ and LIM domain protein 3"/>
    <property type="match status" value="1"/>
</dbReference>
<dbReference type="FunFam" id="2.10.110.10:FF:000026">
    <property type="entry name" value="PDZ and LIM domain protein 3"/>
    <property type="match status" value="1"/>
</dbReference>
<dbReference type="Pfam" id="PF00412">
    <property type="entry name" value="LIM"/>
    <property type="match status" value="1"/>
</dbReference>
<feature type="region of interest" description="Disordered" evidence="13">
    <location>
        <begin position="379"/>
        <end position="443"/>
    </location>
</feature>
<evidence type="ECO:0000256" key="4">
    <source>
        <dbReference type="ARBA" id="ARBA00022490"/>
    </source>
</evidence>
<protein>
    <recommendedName>
        <fullName evidence="10">PDZ and LIM domain protein 3</fullName>
    </recommendedName>
</protein>
<dbReference type="GO" id="GO:0031941">
    <property type="term" value="C:filamentous actin"/>
    <property type="evidence" value="ECO:0007669"/>
    <property type="project" value="TreeGrafter"/>
</dbReference>
<dbReference type="Proteomes" id="UP000281406">
    <property type="component" value="Unassembled WGS sequence"/>
</dbReference>
<dbReference type="GO" id="GO:0007507">
    <property type="term" value="P:heart development"/>
    <property type="evidence" value="ECO:0007669"/>
    <property type="project" value="TreeGrafter"/>
</dbReference>
<dbReference type="InterPro" id="IPR036028">
    <property type="entry name" value="SH3-like_dom_sf"/>
</dbReference>
<keyword evidence="5 11" id="KW-0479">Metal-binding</keyword>
<evidence type="ECO:0000313" key="19">
    <source>
        <dbReference type="Proteomes" id="UP000281406"/>
    </source>
</evidence>
<feature type="compositionally biased region" description="Polar residues" evidence="13">
    <location>
        <begin position="248"/>
        <end position="261"/>
    </location>
</feature>
<accession>A0A3N0XF96</accession>
<feature type="compositionally biased region" description="Low complexity" evidence="13">
    <location>
        <begin position="784"/>
        <end position="795"/>
    </location>
</feature>
<dbReference type="InterPro" id="IPR031847">
    <property type="entry name" value="PDLI1-4/Zasp-like_mid"/>
</dbReference>
<evidence type="ECO:0000256" key="7">
    <source>
        <dbReference type="ARBA" id="ARBA00022949"/>
    </source>
</evidence>
<feature type="compositionally biased region" description="Basic residues" evidence="13">
    <location>
        <begin position="1101"/>
        <end position="1121"/>
    </location>
</feature>